<proteinExistence type="predicted"/>
<organism evidence="1 2">
    <name type="scientific">Echinicola strongylocentroti</name>
    <dbReference type="NCBI Taxonomy" id="1795355"/>
    <lineage>
        <taxon>Bacteria</taxon>
        <taxon>Pseudomonadati</taxon>
        <taxon>Bacteroidota</taxon>
        <taxon>Cytophagia</taxon>
        <taxon>Cytophagales</taxon>
        <taxon>Cyclobacteriaceae</taxon>
        <taxon>Echinicola</taxon>
    </lineage>
</organism>
<evidence type="ECO:0000313" key="1">
    <source>
        <dbReference type="EMBL" id="AWW29628.1"/>
    </source>
</evidence>
<dbReference type="AlphaFoldDB" id="A0A2Z4IGM1"/>
<keyword evidence="2" id="KW-1185">Reference proteome</keyword>
<dbReference type="EMBL" id="CP030041">
    <property type="protein sequence ID" value="AWW29628.1"/>
    <property type="molecule type" value="Genomic_DNA"/>
</dbReference>
<sequence>MLTPYQFASNRPIDGIDLDGLEYFNSTTVTYSELGANAGLGYGGAMAIKKGTAWDMVGETSFVLKTLLLLHDQDLEESSDNPKVISGAEAELSLGFEIIRDPPFLKAEEALGVSFPTDVGFSFGLGAGITFSEKVFGISGALGIGATIKTGDQDDLVRSISLSYDESGKIAFGENWFSGLRKFHQDDQVSPAKVNQKKGSLGTYKRGDTLD</sequence>
<gene>
    <name evidence="1" type="ORF">DN752_05555</name>
</gene>
<dbReference type="OrthoDB" id="976756at2"/>
<dbReference type="Proteomes" id="UP000248688">
    <property type="component" value="Chromosome"/>
</dbReference>
<reference evidence="1 2" key="1">
    <citation type="submission" date="2018-06" db="EMBL/GenBank/DDBJ databases">
        <title>Echinicola strongylocentroti sp. nov., isolated from a sea urchin Strongylocentrotus intermedius.</title>
        <authorList>
            <person name="Bae S.S."/>
        </authorList>
    </citation>
    <scope>NUCLEOTIDE SEQUENCE [LARGE SCALE GENOMIC DNA]</scope>
    <source>
        <strain evidence="1 2">MEBiC08714</strain>
    </source>
</reference>
<dbReference type="KEGG" id="est:DN752_05555"/>
<evidence type="ECO:0000313" key="2">
    <source>
        <dbReference type="Proteomes" id="UP000248688"/>
    </source>
</evidence>
<accession>A0A2Z4IGM1</accession>
<protein>
    <submittedName>
        <fullName evidence="1">Uncharacterized protein</fullName>
    </submittedName>
</protein>
<name>A0A2Z4IGM1_9BACT</name>